<accession>A0A812ID94</accession>
<protein>
    <submittedName>
        <fullName evidence="1">Uncharacterized protein</fullName>
    </submittedName>
</protein>
<dbReference type="OrthoDB" id="412515at2759"/>
<gene>
    <name evidence="1" type="ORF">SNAT2548_LOCUS4128</name>
</gene>
<proteinExistence type="predicted"/>
<dbReference type="Proteomes" id="UP000604046">
    <property type="component" value="Unassembled WGS sequence"/>
</dbReference>
<sequence length="393" mass="43023">MSHAVVSLNATSWARTAVGLATKPPSCKKTFLATLRGSGGGKTRALEELRWELLNLAGVLPLAIAYNSHMSLIAAELRISTNDELNFAMTVVARLAAVFYGKPLDEILDVLLRRAWSGGLKYPIQLIRAFIRHVVAKLDVEVKTIVILADEAARAEEQIALHVTSVLRQAILDESILQDVDATLVISSLTLSPAVLDLVQGSVPCCLAGFPWIPHILELSERLDEREVVTSWWERNGTEFAAAALSELPRLLEFAAGFLVKLPKNVALNPSNVAELFQHVREELRGRYTLKLPPAADLFAAVFGEETTRNATVMTYIKRSIFVNTVREVEMPGFDGTTDLQIKPILSLLLISAAAKADTSPSSFAKWLSSRRTSSRRREASGVLCDVGGDDRI</sequence>
<name>A0A812ID94_9DINO</name>
<reference evidence="1" key="1">
    <citation type="submission" date="2021-02" db="EMBL/GenBank/DDBJ databases">
        <authorList>
            <person name="Dougan E. K."/>
            <person name="Rhodes N."/>
            <person name="Thang M."/>
            <person name="Chan C."/>
        </authorList>
    </citation>
    <scope>NUCLEOTIDE SEQUENCE</scope>
</reference>
<dbReference type="EMBL" id="CAJNDS010000252">
    <property type="protein sequence ID" value="CAE7034420.1"/>
    <property type="molecule type" value="Genomic_DNA"/>
</dbReference>
<organism evidence="1 2">
    <name type="scientific">Symbiodinium natans</name>
    <dbReference type="NCBI Taxonomy" id="878477"/>
    <lineage>
        <taxon>Eukaryota</taxon>
        <taxon>Sar</taxon>
        <taxon>Alveolata</taxon>
        <taxon>Dinophyceae</taxon>
        <taxon>Suessiales</taxon>
        <taxon>Symbiodiniaceae</taxon>
        <taxon>Symbiodinium</taxon>
    </lineage>
</organism>
<evidence type="ECO:0000313" key="2">
    <source>
        <dbReference type="Proteomes" id="UP000604046"/>
    </source>
</evidence>
<keyword evidence="2" id="KW-1185">Reference proteome</keyword>
<comment type="caution">
    <text evidence="1">The sequence shown here is derived from an EMBL/GenBank/DDBJ whole genome shotgun (WGS) entry which is preliminary data.</text>
</comment>
<evidence type="ECO:0000313" key="1">
    <source>
        <dbReference type="EMBL" id="CAE7034420.1"/>
    </source>
</evidence>
<dbReference type="AlphaFoldDB" id="A0A812ID94"/>